<proteinExistence type="predicted"/>
<protein>
    <submittedName>
        <fullName evidence="2">Uncharacterized protein</fullName>
    </submittedName>
</protein>
<name>A0A430FLX8_9BIFI</name>
<dbReference type="OrthoDB" id="3634697at2"/>
<feature type="region of interest" description="Disordered" evidence="1">
    <location>
        <begin position="162"/>
        <end position="186"/>
    </location>
</feature>
<evidence type="ECO:0000313" key="2">
    <source>
        <dbReference type="EMBL" id="RSX53925.1"/>
    </source>
</evidence>
<dbReference type="RefSeq" id="WP_125979228.1">
    <property type="nucleotide sequence ID" value="NZ_QXGL01000001.1"/>
</dbReference>
<gene>
    <name evidence="2" type="ORF">D2E25_0231</name>
</gene>
<organism evidence="2 3">
    <name type="scientific">Bifidobacterium goeldii</name>
    <dbReference type="NCBI Taxonomy" id="2306975"/>
    <lineage>
        <taxon>Bacteria</taxon>
        <taxon>Bacillati</taxon>
        <taxon>Actinomycetota</taxon>
        <taxon>Actinomycetes</taxon>
        <taxon>Bifidobacteriales</taxon>
        <taxon>Bifidobacteriaceae</taxon>
        <taxon>Bifidobacterium</taxon>
    </lineage>
</organism>
<dbReference type="AlphaFoldDB" id="A0A430FLX8"/>
<sequence length="383" mass="43563">MQEITTGTEKQITYAASLREETVAKLHATADNRDESYYRRRLAALKAERLSECADAATIIDWCKGHFNADNQEIVNGYEMEAIRQQVIADKKAFEASHPQPAKPESSPIIPGRGRRRRQPVELTPEQQQAKAEWAEYNARYAEWEDSLEAYMTRVAAARQTKKTVAPQQPATHAAHKNEEPTTTEDEDAADLHRLHFLDLHDVAVIAGISDATARQYHKTARAHRLDGEPHPGDLPAPDVIIGTRSQYAKAGWKRETIDQWMIDRPRKGGVRAFTPGTGYPMDDECTMWLIVTRVTRTQVWLACKIWYPGDKHMERSYQCADIYLGFGEDDRYIELGRRGNLGGSTIIGRGLRIDAKQFVEPPEVFRLDDEDINTPQTRYRMA</sequence>
<dbReference type="Proteomes" id="UP000287533">
    <property type="component" value="Unassembled WGS sequence"/>
</dbReference>
<reference evidence="2 3" key="1">
    <citation type="submission" date="2018-09" db="EMBL/GenBank/DDBJ databases">
        <title>Characterization of the phylogenetic diversity of five novel species belonging to the genus Bifidobacterium.</title>
        <authorList>
            <person name="Lugli G.A."/>
            <person name="Duranti S."/>
            <person name="Milani C."/>
        </authorList>
    </citation>
    <scope>NUCLEOTIDE SEQUENCE [LARGE SCALE GENOMIC DNA]</scope>
    <source>
        <strain evidence="2 3">2034B</strain>
    </source>
</reference>
<evidence type="ECO:0000313" key="3">
    <source>
        <dbReference type="Proteomes" id="UP000287533"/>
    </source>
</evidence>
<dbReference type="EMBL" id="QXGL01000001">
    <property type="protein sequence ID" value="RSX53925.1"/>
    <property type="molecule type" value="Genomic_DNA"/>
</dbReference>
<evidence type="ECO:0000256" key="1">
    <source>
        <dbReference type="SAM" id="MobiDB-lite"/>
    </source>
</evidence>
<comment type="caution">
    <text evidence="2">The sequence shown here is derived from an EMBL/GenBank/DDBJ whole genome shotgun (WGS) entry which is preliminary data.</text>
</comment>
<feature type="region of interest" description="Disordered" evidence="1">
    <location>
        <begin position="94"/>
        <end position="130"/>
    </location>
</feature>
<keyword evidence="3" id="KW-1185">Reference proteome</keyword>
<accession>A0A430FLX8</accession>